<dbReference type="InterPro" id="IPR003000">
    <property type="entry name" value="Sirtuin"/>
</dbReference>
<dbReference type="AlphaFoldDB" id="A0AA38US52"/>
<comment type="caution">
    <text evidence="6">Lacks conserved residue(s) required for the propagation of feature annotation.</text>
</comment>
<reference evidence="9" key="1">
    <citation type="submission" date="2022-08" db="EMBL/GenBank/DDBJ databases">
        <authorList>
            <consortium name="DOE Joint Genome Institute"/>
            <person name="Min B."/>
            <person name="Riley R."/>
            <person name="Sierra-Patev S."/>
            <person name="Naranjo-Ortiz M."/>
            <person name="Looney B."/>
            <person name="Konkel Z."/>
            <person name="Slot J.C."/>
            <person name="Sakamoto Y."/>
            <person name="Steenwyk J.L."/>
            <person name="Rokas A."/>
            <person name="Carro J."/>
            <person name="Camarero S."/>
            <person name="Ferreira P."/>
            <person name="Molpeceres G."/>
            <person name="Ruiz-Duenas F.J."/>
            <person name="Serrano A."/>
            <person name="Henrissat B."/>
            <person name="Drula E."/>
            <person name="Hughes K.W."/>
            <person name="Mata J.L."/>
            <person name="Ishikawa N.K."/>
            <person name="Vargas-Isla R."/>
            <person name="Ushijima S."/>
            <person name="Smith C.A."/>
            <person name="Ahrendt S."/>
            <person name="Andreopoulos W."/>
            <person name="He G."/>
            <person name="Labutti K."/>
            <person name="Lipzen A."/>
            <person name="Ng V."/>
            <person name="Sandor L."/>
            <person name="Barry K."/>
            <person name="Martinez A.T."/>
            <person name="Xiao Y."/>
            <person name="Gibbons J.G."/>
            <person name="Terashima K."/>
            <person name="Hibbett D.S."/>
            <person name="Grigoriev I.V."/>
        </authorList>
    </citation>
    <scope>NUCLEOTIDE SEQUENCE</scope>
    <source>
        <strain evidence="9">TFB7829</strain>
    </source>
</reference>
<evidence type="ECO:0000256" key="3">
    <source>
        <dbReference type="ARBA" id="ARBA00022679"/>
    </source>
</evidence>
<keyword evidence="5" id="KW-0496">Mitochondrion</keyword>
<evidence type="ECO:0000313" key="9">
    <source>
        <dbReference type="EMBL" id="KAJ3984535.1"/>
    </source>
</evidence>
<comment type="similarity">
    <text evidence="2">Belongs to the sirtuin family. Class I subfamily.</text>
</comment>
<dbReference type="PANTHER" id="PTHR11085:SF10">
    <property type="entry name" value="NAD-DEPENDENT PROTEIN DEACYLASE SIRTUIN-5, MITOCHONDRIAL-RELATED"/>
    <property type="match status" value="1"/>
</dbReference>
<evidence type="ECO:0000256" key="5">
    <source>
        <dbReference type="ARBA" id="ARBA00023128"/>
    </source>
</evidence>
<feature type="domain" description="Deacetylase sirtuin-type" evidence="8">
    <location>
        <begin position="17"/>
        <end position="368"/>
    </location>
</feature>
<evidence type="ECO:0000313" key="10">
    <source>
        <dbReference type="Proteomes" id="UP001163850"/>
    </source>
</evidence>
<dbReference type="GO" id="GO:0005739">
    <property type="term" value="C:mitochondrion"/>
    <property type="evidence" value="ECO:0007669"/>
    <property type="project" value="UniProtKB-SubCell"/>
</dbReference>
<evidence type="ECO:0000256" key="2">
    <source>
        <dbReference type="ARBA" id="ARBA00006924"/>
    </source>
</evidence>
<comment type="subcellular location">
    <subcellularLocation>
        <location evidence="1">Mitochondrion</location>
    </subcellularLocation>
</comment>
<dbReference type="Pfam" id="PF02146">
    <property type="entry name" value="SIR2"/>
    <property type="match status" value="1"/>
</dbReference>
<name>A0AA38US52_9AGAR</name>
<dbReference type="GO" id="GO:0070403">
    <property type="term" value="F:NAD+ binding"/>
    <property type="evidence" value="ECO:0007669"/>
    <property type="project" value="InterPro"/>
</dbReference>
<dbReference type="SUPFAM" id="SSF52467">
    <property type="entry name" value="DHS-like NAD/FAD-binding domain"/>
    <property type="match status" value="1"/>
</dbReference>
<evidence type="ECO:0000256" key="1">
    <source>
        <dbReference type="ARBA" id="ARBA00004173"/>
    </source>
</evidence>
<dbReference type="PANTHER" id="PTHR11085">
    <property type="entry name" value="NAD-DEPENDENT PROTEIN DEACYLASE SIRTUIN-5, MITOCHONDRIAL-RELATED"/>
    <property type="match status" value="1"/>
</dbReference>
<evidence type="ECO:0000256" key="7">
    <source>
        <dbReference type="SAM" id="MobiDB-lite"/>
    </source>
</evidence>
<sequence length="369" mass="40945">MRVSVPNIPQSLLSVNQSANRVSIAEAIERVSTFLALGNVTLITGAGVSVDSGIRAYRGRDGRYMNPNYKPIFYHELVDETEKGQSFRQRYWLRSYLGYPSVREALPNTTHYAVAALQYAGVIPRLITQNVDGLHHAALSIVHPSPVMVQESILELHGTLHRVRCKHGHLTERAVFQNLLSAANPKWKAFADTIQKEGGALRTNPDGDVAIEHLGISYDDFVIPECPTCLLANRHNNVHKPDLVFFGESITEYVKKRSYLDIENSDRVLLIGTTLATYSAFRLLKHATELRKPVLMINVGPSRADDVQGVQKLEIASGDIMRDVVRNVLHISGIRGVIDSLVEEMLSSGIRKPPPKDDDDGLEAVGQQQ</sequence>
<dbReference type="Gene3D" id="3.40.50.1220">
    <property type="entry name" value="TPP-binding domain"/>
    <property type="match status" value="1"/>
</dbReference>
<dbReference type="InterPro" id="IPR050134">
    <property type="entry name" value="NAD-dep_sirtuin_deacylases"/>
</dbReference>
<dbReference type="InterPro" id="IPR029035">
    <property type="entry name" value="DHS-like_NAD/FAD-binding_dom"/>
</dbReference>
<dbReference type="InterPro" id="IPR026590">
    <property type="entry name" value="Ssirtuin_cat_dom"/>
</dbReference>
<dbReference type="PROSITE" id="PS50305">
    <property type="entry name" value="SIRTUIN"/>
    <property type="match status" value="1"/>
</dbReference>
<comment type="caution">
    <text evidence="9">The sequence shown here is derived from an EMBL/GenBank/DDBJ whole genome shotgun (WGS) entry which is preliminary data.</text>
</comment>
<proteinExistence type="inferred from homology"/>
<keyword evidence="4" id="KW-0520">NAD</keyword>
<dbReference type="InterPro" id="IPR026591">
    <property type="entry name" value="Sirtuin_cat_small_dom_sf"/>
</dbReference>
<protein>
    <submittedName>
        <fullName evidence="9">DHS-like NAD/FAD-binding domain-containing protein</fullName>
    </submittedName>
</protein>
<dbReference type="Proteomes" id="UP001163850">
    <property type="component" value="Unassembled WGS sequence"/>
</dbReference>
<gene>
    <name evidence="9" type="ORF">F5890DRAFT_1565627</name>
</gene>
<dbReference type="Gene3D" id="3.30.1600.10">
    <property type="entry name" value="SIR2/SIRT2 'Small Domain"/>
    <property type="match status" value="1"/>
</dbReference>
<evidence type="ECO:0000259" key="8">
    <source>
        <dbReference type="PROSITE" id="PS50305"/>
    </source>
</evidence>
<keyword evidence="3" id="KW-0808">Transferase</keyword>
<evidence type="ECO:0000256" key="6">
    <source>
        <dbReference type="PROSITE-ProRule" id="PRU00236"/>
    </source>
</evidence>
<dbReference type="EMBL" id="MU801986">
    <property type="protein sequence ID" value="KAJ3984535.1"/>
    <property type="molecule type" value="Genomic_DNA"/>
</dbReference>
<organism evidence="9 10">
    <name type="scientific">Lentinula detonsa</name>
    <dbReference type="NCBI Taxonomy" id="2804962"/>
    <lineage>
        <taxon>Eukaryota</taxon>
        <taxon>Fungi</taxon>
        <taxon>Dikarya</taxon>
        <taxon>Basidiomycota</taxon>
        <taxon>Agaricomycotina</taxon>
        <taxon>Agaricomycetes</taxon>
        <taxon>Agaricomycetidae</taxon>
        <taxon>Agaricales</taxon>
        <taxon>Marasmiineae</taxon>
        <taxon>Omphalotaceae</taxon>
        <taxon>Lentinula</taxon>
    </lineage>
</organism>
<dbReference type="GO" id="GO:0017136">
    <property type="term" value="F:histone deacetylase activity, NAD-dependent"/>
    <property type="evidence" value="ECO:0007669"/>
    <property type="project" value="TreeGrafter"/>
</dbReference>
<feature type="region of interest" description="Disordered" evidence="7">
    <location>
        <begin position="348"/>
        <end position="369"/>
    </location>
</feature>
<accession>A0AA38US52</accession>
<evidence type="ECO:0000256" key="4">
    <source>
        <dbReference type="ARBA" id="ARBA00023027"/>
    </source>
</evidence>